<evidence type="ECO:0000313" key="1">
    <source>
        <dbReference type="EMBL" id="KAB8542094.1"/>
    </source>
</evidence>
<evidence type="ECO:0000313" key="2">
    <source>
        <dbReference type="Proteomes" id="UP000327013"/>
    </source>
</evidence>
<protein>
    <submittedName>
        <fullName evidence="1">Uncharacterized protein</fullName>
    </submittedName>
</protein>
<accession>A0A5N6L1D3</accession>
<dbReference type="Proteomes" id="UP000327013">
    <property type="component" value="Unassembled WGS sequence"/>
</dbReference>
<dbReference type="AlphaFoldDB" id="A0A5N6L1D3"/>
<organism evidence="1 2">
    <name type="scientific">Carpinus fangiana</name>
    <dbReference type="NCBI Taxonomy" id="176857"/>
    <lineage>
        <taxon>Eukaryota</taxon>
        <taxon>Viridiplantae</taxon>
        <taxon>Streptophyta</taxon>
        <taxon>Embryophyta</taxon>
        <taxon>Tracheophyta</taxon>
        <taxon>Spermatophyta</taxon>
        <taxon>Magnoliopsida</taxon>
        <taxon>eudicotyledons</taxon>
        <taxon>Gunneridae</taxon>
        <taxon>Pentapetalae</taxon>
        <taxon>rosids</taxon>
        <taxon>fabids</taxon>
        <taxon>Fagales</taxon>
        <taxon>Betulaceae</taxon>
        <taxon>Carpinus</taxon>
    </lineage>
</organism>
<proteinExistence type="predicted"/>
<dbReference type="EMBL" id="VIBQ01000059">
    <property type="protein sequence ID" value="KAB8542094.1"/>
    <property type="molecule type" value="Genomic_DNA"/>
</dbReference>
<reference evidence="1 2" key="1">
    <citation type="submission" date="2019-06" db="EMBL/GenBank/DDBJ databases">
        <title>A chromosomal-level reference genome of Carpinus fangiana (Coryloideae, Betulaceae).</title>
        <authorList>
            <person name="Yang X."/>
            <person name="Wang Z."/>
            <person name="Zhang L."/>
            <person name="Hao G."/>
            <person name="Liu J."/>
            <person name="Yang Y."/>
        </authorList>
    </citation>
    <scope>NUCLEOTIDE SEQUENCE [LARGE SCALE GENOMIC DNA]</scope>
    <source>
        <strain evidence="1">Cfa_2016G</strain>
        <tissue evidence="1">Leaf</tissue>
    </source>
</reference>
<gene>
    <name evidence="1" type="ORF">FH972_025557</name>
</gene>
<sequence>MSSSAMRSERTKAPFVPFAPLTLVKWINVLVEALVPVDAGPVLCKTRALRHRSEIVLVEKFAGCTLLAEAT</sequence>
<keyword evidence="2" id="KW-1185">Reference proteome</keyword>
<name>A0A5N6L1D3_9ROSI</name>
<comment type="caution">
    <text evidence="1">The sequence shown here is derived from an EMBL/GenBank/DDBJ whole genome shotgun (WGS) entry which is preliminary data.</text>
</comment>